<accession>X1HGC5</accession>
<dbReference type="InterPro" id="IPR001498">
    <property type="entry name" value="Impact_N"/>
</dbReference>
<dbReference type="PROSITE" id="PS00910">
    <property type="entry name" value="UPF0029"/>
    <property type="match status" value="1"/>
</dbReference>
<evidence type="ECO:0000313" key="3">
    <source>
        <dbReference type="EMBL" id="GAH69251.1"/>
    </source>
</evidence>
<gene>
    <name evidence="3" type="ORF">S03H2_52839</name>
</gene>
<dbReference type="PANTHER" id="PTHR16301:SF20">
    <property type="entry name" value="IMPACT FAMILY MEMBER YIGZ"/>
    <property type="match status" value="1"/>
</dbReference>
<dbReference type="Pfam" id="PF01205">
    <property type="entry name" value="Impact_N"/>
    <property type="match status" value="1"/>
</dbReference>
<dbReference type="AlphaFoldDB" id="X1HGC5"/>
<dbReference type="GO" id="GO:0005737">
    <property type="term" value="C:cytoplasm"/>
    <property type="evidence" value="ECO:0007669"/>
    <property type="project" value="TreeGrafter"/>
</dbReference>
<dbReference type="InterPro" id="IPR035647">
    <property type="entry name" value="EFG_III/V"/>
</dbReference>
<dbReference type="Gene3D" id="3.30.230.30">
    <property type="entry name" value="Impact, N-terminal domain"/>
    <property type="match status" value="1"/>
</dbReference>
<dbReference type="SUPFAM" id="SSF54211">
    <property type="entry name" value="Ribosomal protein S5 domain 2-like"/>
    <property type="match status" value="1"/>
</dbReference>
<evidence type="ECO:0000256" key="1">
    <source>
        <dbReference type="ARBA" id="ARBA00007665"/>
    </source>
</evidence>
<dbReference type="PANTHER" id="PTHR16301">
    <property type="entry name" value="IMPACT-RELATED"/>
    <property type="match status" value="1"/>
</dbReference>
<protein>
    <recommendedName>
        <fullName evidence="2">Impact N-terminal domain-containing protein</fullName>
    </recommendedName>
</protein>
<dbReference type="InterPro" id="IPR023582">
    <property type="entry name" value="Impact"/>
</dbReference>
<evidence type="ECO:0000259" key="2">
    <source>
        <dbReference type="Pfam" id="PF01205"/>
    </source>
</evidence>
<dbReference type="EMBL" id="BARU01033598">
    <property type="protein sequence ID" value="GAH69251.1"/>
    <property type="molecule type" value="Genomic_DNA"/>
</dbReference>
<feature type="domain" description="Impact N-terminal" evidence="2">
    <location>
        <begin position="24"/>
        <end position="129"/>
    </location>
</feature>
<sequence>MTSNSSDEYSTIKSLVRLKTKVEGSAFIATATCVNSEEDAKEWILKISSEFFDATHNCFAWRIKKAQDESLKFSDAGEPRGTAGKPILSAIQSENLYNVLVVVTRYFGGVKLGTGGLSRAYRQSAQSALQKAEKVKKWITSEIIFSYPLSMTGKVNQILGKYAIRIRDQGFEKDATAMIVVRSSLLEKVKKALMEATCGQVKFK</sequence>
<dbReference type="InterPro" id="IPR020568">
    <property type="entry name" value="Ribosomal_Su5_D2-typ_SF"/>
</dbReference>
<dbReference type="SUPFAM" id="SSF54980">
    <property type="entry name" value="EF-G C-terminal domain-like"/>
    <property type="match status" value="1"/>
</dbReference>
<comment type="similarity">
    <text evidence="1">Belongs to the IMPACT family.</text>
</comment>
<name>X1HGC5_9ZZZZ</name>
<dbReference type="InterPro" id="IPR036956">
    <property type="entry name" value="Impact_N_sf"/>
</dbReference>
<comment type="caution">
    <text evidence="3">The sequence shown here is derived from an EMBL/GenBank/DDBJ whole genome shotgun (WGS) entry which is preliminary data.</text>
</comment>
<reference evidence="3" key="1">
    <citation type="journal article" date="2014" name="Front. Microbiol.">
        <title>High frequency of phylogenetically diverse reductive dehalogenase-homologous genes in deep subseafloor sedimentary metagenomes.</title>
        <authorList>
            <person name="Kawai M."/>
            <person name="Futagami T."/>
            <person name="Toyoda A."/>
            <person name="Takaki Y."/>
            <person name="Nishi S."/>
            <person name="Hori S."/>
            <person name="Arai W."/>
            <person name="Tsubouchi T."/>
            <person name="Morono Y."/>
            <person name="Uchiyama I."/>
            <person name="Ito T."/>
            <person name="Fujiyama A."/>
            <person name="Inagaki F."/>
            <person name="Takami H."/>
        </authorList>
    </citation>
    <scope>NUCLEOTIDE SEQUENCE</scope>
    <source>
        <strain evidence="3">Expedition CK06-06</strain>
    </source>
</reference>
<organism evidence="3">
    <name type="scientific">marine sediment metagenome</name>
    <dbReference type="NCBI Taxonomy" id="412755"/>
    <lineage>
        <taxon>unclassified sequences</taxon>
        <taxon>metagenomes</taxon>
        <taxon>ecological metagenomes</taxon>
    </lineage>
</organism>
<dbReference type="GO" id="GO:0006446">
    <property type="term" value="P:regulation of translational initiation"/>
    <property type="evidence" value="ECO:0007669"/>
    <property type="project" value="TreeGrafter"/>
</dbReference>
<proteinExistence type="inferred from homology"/>
<dbReference type="InterPro" id="IPR020569">
    <property type="entry name" value="UPF0029_Impact_CS"/>
</dbReference>